<dbReference type="AlphaFoldDB" id="A0A6I2US66"/>
<dbReference type="RefSeq" id="WP_154620792.1">
    <property type="nucleotide sequence ID" value="NZ_VUNL01000007.1"/>
</dbReference>
<dbReference type="EMBL" id="VUNL01000007">
    <property type="protein sequence ID" value="MSV25018.1"/>
    <property type="molecule type" value="Genomic_DNA"/>
</dbReference>
<accession>A0A6I2US66</accession>
<organism evidence="2 3">
    <name type="scientific">Selenomonas montiformis</name>
    <dbReference type="NCBI Taxonomy" id="2652285"/>
    <lineage>
        <taxon>Bacteria</taxon>
        <taxon>Bacillati</taxon>
        <taxon>Bacillota</taxon>
        <taxon>Negativicutes</taxon>
        <taxon>Selenomonadales</taxon>
        <taxon>Selenomonadaceae</taxon>
        <taxon>Selenomonas</taxon>
    </lineage>
</organism>
<reference evidence="2 3" key="1">
    <citation type="submission" date="2019-08" db="EMBL/GenBank/DDBJ databases">
        <title>In-depth cultivation of the pig gut microbiome towards novel bacterial diversity and tailored functional studies.</title>
        <authorList>
            <person name="Wylensek D."/>
            <person name="Hitch T.C.A."/>
            <person name="Clavel T."/>
        </authorList>
    </citation>
    <scope>NUCLEOTIDE SEQUENCE [LARGE SCALE GENOMIC DNA]</scope>
    <source>
        <strain evidence="3">WCA-380-WT-3B3</strain>
    </source>
</reference>
<evidence type="ECO:0000313" key="2">
    <source>
        <dbReference type="EMBL" id="MSV25018.1"/>
    </source>
</evidence>
<protein>
    <recommendedName>
        <fullName evidence="1">Autotransproter heptosyltransferase TibC/BAHTCr-like N-terminal domain-containing protein</fullName>
    </recommendedName>
</protein>
<name>A0A6I2US66_9FIRM</name>
<evidence type="ECO:0000313" key="3">
    <source>
        <dbReference type="Proteomes" id="UP000430222"/>
    </source>
</evidence>
<comment type="caution">
    <text evidence="2">The sequence shown here is derived from an EMBL/GenBank/DDBJ whole genome shotgun (WGS) entry which is preliminary data.</text>
</comment>
<dbReference type="InterPro" id="IPR049327">
    <property type="entry name" value="TibC/BAHTCr-like_N"/>
</dbReference>
<proteinExistence type="predicted"/>
<dbReference type="Pfam" id="PF21129">
    <property type="entry name" value="TibC_1st"/>
    <property type="match status" value="1"/>
</dbReference>
<sequence>MHLWPVLYFYSGVKDFTAEDNGIFVRYDELARMVKGETGIAGLKLDFNAGLRLAVPAGNWQVRITDADSGQVFFDGQASEMDRVNMLAYADFFIGLSSGLSWLAHAAGCPVVLIGGITLPHSEFDTPYRVQNRQVCHGCYNDLRVDWREDKCPYHKGTAREYECSKKITPQMVIGTIERFCKDMRGKQE</sequence>
<feature type="domain" description="Autotransproter heptosyltransferase TibC/BAHTCr-like N-terminal" evidence="1">
    <location>
        <begin position="40"/>
        <end position="80"/>
    </location>
</feature>
<gene>
    <name evidence="2" type="ORF">FYJ78_07445</name>
</gene>
<dbReference type="Gene3D" id="3.40.50.2000">
    <property type="entry name" value="Glycogen Phosphorylase B"/>
    <property type="match status" value="1"/>
</dbReference>
<keyword evidence="3" id="KW-1185">Reference proteome</keyword>
<dbReference type="SUPFAM" id="SSF53756">
    <property type="entry name" value="UDP-Glycosyltransferase/glycogen phosphorylase"/>
    <property type="match status" value="1"/>
</dbReference>
<evidence type="ECO:0000259" key="1">
    <source>
        <dbReference type="Pfam" id="PF21129"/>
    </source>
</evidence>
<dbReference type="Proteomes" id="UP000430222">
    <property type="component" value="Unassembled WGS sequence"/>
</dbReference>